<evidence type="ECO:0000256" key="4">
    <source>
        <dbReference type="SAM" id="MobiDB-lite"/>
    </source>
</evidence>
<keyword evidence="5" id="KW-0472">Membrane</keyword>
<dbReference type="InterPro" id="IPR011009">
    <property type="entry name" value="Kinase-like_dom_sf"/>
</dbReference>
<dbReference type="HOGENOM" id="CLU_352197_0_0_0"/>
<feature type="repeat" description="WD" evidence="3">
    <location>
        <begin position="694"/>
        <end position="735"/>
    </location>
</feature>
<keyword evidence="5" id="KW-0812">Transmembrane</keyword>
<protein>
    <submittedName>
        <fullName evidence="7">Uncharacterized protein with protein kinase and helix-hairpin-helix DNA-binding domains</fullName>
    </submittedName>
</protein>
<dbReference type="Gene3D" id="1.10.510.10">
    <property type="entry name" value="Transferase(Phosphotransferase) domain 1"/>
    <property type="match status" value="1"/>
</dbReference>
<feature type="repeat" description="WD" evidence="3">
    <location>
        <begin position="786"/>
        <end position="819"/>
    </location>
</feature>
<dbReference type="InterPro" id="IPR015943">
    <property type="entry name" value="WD40/YVTN_repeat-like_dom_sf"/>
</dbReference>
<feature type="transmembrane region" description="Helical" evidence="5">
    <location>
        <begin position="439"/>
        <end position="468"/>
    </location>
</feature>
<dbReference type="Gene3D" id="2.130.10.10">
    <property type="entry name" value="YVTN repeat-like/Quinoprotein amine dehydrogenase"/>
    <property type="match status" value="2"/>
</dbReference>
<keyword evidence="7" id="KW-0418">Kinase</keyword>
<dbReference type="CDD" id="cd00200">
    <property type="entry name" value="WD40"/>
    <property type="match status" value="1"/>
</dbReference>
<dbReference type="KEGG" id="ccz:CCALI_02625"/>
<dbReference type="EMBL" id="HF951689">
    <property type="protein sequence ID" value="CCW36418.1"/>
    <property type="molecule type" value="Genomic_DNA"/>
</dbReference>
<feature type="compositionally biased region" description="Pro residues" evidence="4">
    <location>
        <begin position="365"/>
        <end position="375"/>
    </location>
</feature>
<dbReference type="STRING" id="454171.CP488_01466"/>
<feature type="transmembrane region" description="Helical" evidence="5">
    <location>
        <begin position="480"/>
        <end position="499"/>
    </location>
</feature>
<keyword evidence="8" id="KW-1185">Reference proteome</keyword>
<dbReference type="SUPFAM" id="SSF50978">
    <property type="entry name" value="WD40 repeat-like"/>
    <property type="match status" value="1"/>
</dbReference>
<dbReference type="PANTHER" id="PTHR44019:SF8">
    <property type="entry name" value="POC1 CENTRIOLAR PROTEIN HOMOLOG"/>
    <property type="match status" value="1"/>
</dbReference>
<keyword evidence="1 3" id="KW-0853">WD repeat</keyword>
<feature type="region of interest" description="Disordered" evidence="4">
    <location>
        <begin position="341"/>
        <end position="403"/>
    </location>
</feature>
<evidence type="ECO:0000313" key="7">
    <source>
        <dbReference type="EMBL" id="CCW36418.1"/>
    </source>
</evidence>
<dbReference type="InterPro" id="IPR050505">
    <property type="entry name" value="WDR55/POC1"/>
</dbReference>
<dbReference type="InterPro" id="IPR001680">
    <property type="entry name" value="WD40_rpt"/>
</dbReference>
<dbReference type="GO" id="GO:0004672">
    <property type="term" value="F:protein kinase activity"/>
    <property type="evidence" value="ECO:0007669"/>
    <property type="project" value="InterPro"/>
</dbReference>
<reference evidence="8" key="1">
    <citation type="submission" date="2013-03" db="EMBL/GenBank/DDBJ databases">
        <title>Genome sequence of Chthonomonas calidirosea, the first sequenced genome from the Armatimonadetes phylum (formally candidate division OP10).</title>
        <authorList>
            <person name="Lee K.C.Y."/>
            <person name="Morgan X.C."/>
            <person name="Dunfield P.F."/>
            <person name="Tamas I."/>
            <person name="Houghton K.M."/>
            <person name="Vyssotski M."/>
            <person name="Ryan J.L.J."/>
            <person name="Lagutin K."/>
            <person name="McDonald I.R."/>
            <person name="Stott M.B."/>
        </authorList>
    </citation>
    <scope>NUCLEOTIDE SEQUENCE [LARGE SCALE GENOMIC DNA]</scope>
    <source>
        <strain evidence="8">DSM 23976 / ICMP 18418 / T49</strain>
    </source>
</reference>
<dbReference type="eggNOG" id="COG2319">
    <property type="taxonomic scope" value="Bacteria"/>
</dbReference>
<organism evidence="7 8">
    <name type="scientific">Chthonomonas calidirosea (strain DSM 23976 / ICMP 18418 / T49)</name>
    <dbReference type="NCBI Taxonomy" id="1303518"/>
    <lineage>
        <taxon>Bacteria</taxon>
        <taxon>Bacillati</taxon>
        <taxon>Armatimonadota</taxon>
        <taxon>Chthonomonadia</taxon>
        <taxon>Chthonomonadales</taxon>
        <taxon>Chthonomonadaceae</taxon>
        <taxon>Chthonomonas</taxon>
    </lineage>
</organism>
<dbReference type="Pfam" id="PF00069">
    <property type="entry name" value="Pkinase"/>
    <property type="match status" value="1"/>
</dbReference>
<dbReference type="RefSeq" id="WP_016483927.1">
    <property type="nucleotide sequence ID" value="NC_021487.1"/>
</dbReference>
<dbReference type="PROSITE" id="PS00678">
    <property type="entry name" value="WD_REPEATS_1"/>
    <property type="match status" value="2"/>
</dbReference>
<keyword evidence="2" id="KW-0677">Repeat</keyword>
<evidence type="ECO:0000313" key="8">
    <source>
        <dbReference type="Proteomes" id="UP000014227"/>
    </source>
</evidence>
<dbReference type="OrthoDB" id="5782056at2"/>
<evidence type="ECO:0000256" key="3">
    <source>
        <dbReference type="PROSITE-ProRule" id="PRU00221"/>
    </source>
</evidence>
<dbReference type="InParanoid" id="S0EXJ9"/>
<dbReference type="InterPro" id="IPR019775">
    <property type="entry name" value="WD40_repeat_CS"/>
</dbReference>
<accession>S0EXJ9</accession>
<dbReference type="GO" id="GO:0005524">
    <property type="term" value="F:ATP binding"/>
    <property type="evidence" value="ECO:0007669"/>
    <property type="project" value="InterPro"/>
</dbReference>
<evidence type="ECO:0000259" key="6">
    <source>
        <dbReference type="PROSITE" id="PS50011"/>
    </source>
</evidence>
<dbReference type="Proteomes" id="UP000014227">
    <property type="component" value="Chromosome I"/>
</dbReference>
<feature type="repeat" description="WD" evidence="3">
    <location>
        <begin position="605"/>
        <end position="638"/>
    </location>
</feature>
<feature type="repeat" description="WD" evidence="3">
    <location>
        <begin position="737"/>
        <end position="778"/>
    </location>
</feature>
<dbReference type="PROSITE" id="PS50011">
    <property type="entry name" value="PROTEIN_KINASE_DOM"/>
    <property type="match status" value="1"/>
</dbReference>
<dbReference type="SUPFAM" id="SSF56112">
    <property type="entry name" value="Protein kinase-like (PK-like)"/>
    <property type="match status" value="1"/>
</dbReference>
<feature type="compositionally biased region" description="Low complexity" evidence="4">
    <location>
        <begin position="376"/>
        <end position="389"/>
    </location>
</feature>
<gene>
    <name evidence="7" type="ORF">CCALI_02625</name>
</gene>
<proteinExistence type="predicted"/>
<dbReference type="PANTHER" id="PTHR44019">
    <property type="entry name" value="WD REPEAT-CONTAINING PROTEIN 55"/>
    <property type="match status" value="1"/>
</dbReference>
<dbReference type="SMART" id="SM00320">
    <property type="entry name" value="WD40"/>
    <property type="match status" value="7"/>
</dbReference>
<dbReference type="GO" id="GO:0003677">
    <property type="term" value="F:DNA binding"/>
    <property type="evidence" value="ECO:0007669"/>
    <property type="project" value="UniProtKB-KW"/>
</dbReference>
<dbReference type="PROSITE" id="PS50294">
    <property type="entry name" value="WD_REPEATS_REGION"/>
    <property type="match status" value="2"/>
</dbReference>
<feature type="domain" description="Protein kinase" evidence="6">
    <location>
        <begin position="14"/>
        <end position="310"/>
    </location>
</feature>
<evidence type="ECO:0000256" key="2">
    <source>
        <dbReference type="ARBA" id="ARBA00022737"/>
    </source>
</evidence>
<dbReference type="PROSITE" id="PS50082">
    <property type="entry name" value="WD_REPEATS_2"/>
    <property type="match status" value="4"/>
</dbReference>
<dbReference type="AlphaFoldDB" id="S0EXJ9"/>
<keyword evidence="5" id="KW-1133">Transmembrane helix</keyword>
<dbReference type="InterPro" id="IPR000719">
    <property type="entry name" value="Prot_kinase_dom"/>
</dbReference>
<feature type="compositionally biased region" description="Polar residues" evidence="4">
    <location>
        <begin position="390"/>
        <end position="403"/>
    </location>
</feature>
<dbReference type="Pfam" id="PF00400">
    <property type="entry name" value="WD40"/>
    <property type="match status" value="6"/>
</dbReference>
<name>S0EXJ9_CHTCT</name>
<sequence length="829" mass="90001">MRLIRKSNGSNILVDMNHPLGSGGEARVFAVTDAERLCAKIYHQPTPEQVRKLTVMVENPPDIPISGADHHSIAWPIDLLYHAYGSRSFAGFLMPRVSGMRPLFNVYNPAIRRKETPLFTYEYLYTAAINVAWAVRALHQRGYVIGDINESNILVKDTGLVTLVDTDSFQVHDPVRKMTYRCPVGKPDYTPPELQNCNFRTIDRKPEHDLFGLAVLIFQLLMEGTHPFSGIYLGHGDPPPYSERIRAGHYPYGARPVPYKPMPQAPPMTLLPPTLRALFARCFEDGFQDPSARPDAATWSAALKEAAASLTVCAENPLHRYGAHLNRCPWCERKALLGGRDPFPPEPQEPIKRPSRSQPARYPVTLPPHNLPSPQPTQASPAVSASPQAITTPQTVPTSGSASVPSAMSWPIAPSAYYNSYNTPLPRLPSLPPYPAATWAAGVLALLAIFLPVLHLVTGLFALIAAIIGWKVARAGRPMAFLSGLTGALAITVVLAHAAERRYIPAYVRTINESGPIYSVAFSPDSSTVATAMGRNEDQRLIPGELNLYDTVEGTLDRSITGIGSVTAVAYSPNGKLLANGTDAVLLNGSVRLRDAHSYLTRGELNGFQGDVSALAFSHDSRCLAVGTRARTVEVWDVHRLYPVAQIPAPGEVFGVAFSNDNRLVAIASGSVTSGLPGHVCIYDLSTARFLWNHRAHGAQALSVAFSPDDKVLYSAGVDNAIRVWDVHTGKLLRMVSDNEAGGLNAVALSPDGTKAVTGSTDGVVRLWDLDTGQVLYRFVPPTSTSQEEDSIVNAVSYAPNGRFIAAGTQGGTLYIWRVPVRFVPSQKR</sequence>
<dbReference type="PATRIC" id="fig|1303518.3.peg.2728"/>
<keyword evidence="7" id="KW-0808">Transferase</keyword>
<dbReference type="InterPro" id="IPR036322">
    <property type="entry name" value="WD40_repeat_dom_sf"/>
</dbReference>
<dbReference type="eggNOG" id="COG4248">
    <property type="taxonomic scope" value="Bacteria"/>
</dbReference>
<evidence type="ECO:0000256" key="5">
    <source>
        <dbReference type="SAM" id="Phobius"/>
    </source>
</evidence>
<keyword evidence="7" id="KW-0238">DNA-binding</keyword>
<evidence type="ECO:0000256" key="1">
    <source>
        <dbReference type="ARBA" id="ARBA00022574"/>
    </source>
</evidence>